<accession>A0ABP3X3W3</accession>
<name>A0ABP3X3W3_9ALTE</name>
<feature type="chain" id="PRO_5045863780" description="Cytochrome c domain-containing protein" evidence="1">
    <location>
        <begin position="29"/>
        <end position="236"/>
    </location>
</feature>
<dbReference type="SUPFAM" id="SSF48695">
    <property type="entry name" value="Multiheme cytochromes"/>
    <property type="match status" value="1"/>
</dbReference>
<dbReference type="RefSeq" id="WP_343861210.1">
    <property type="nucleotide sequence ID" value="NZ_BAAAFD010000009.1"/>
</dbReference>
<organism evidence="2 3">
    <name type="scientific">Aliiglaciecola litoralis</name>
    <dbReference type="NCBI Taxonomy" id="582857"/>
    <lineage>
        <taxon>Bacteria</taxon>
        <taxon>Pseudomonadati</taxon>
        <taxon>Pseudomonadota</taxon>
        <taxon>Gammaproteobacteria</taxon>
        <taxon>Alteromonadales</taxon>
        <taxon>Alteromonadaceae</taxon>
        <taxon>Aliiglaciecola</taxon>
    </lineage>
</organism>
<sequence>MNALKQIHFYKLGSLAAIILVASLPMNAAAKDPYQRFMDSPDAATAFQYIHQVATHPRCANCHGVVDDSGSFYPTVGANRKPHPMNITIANNVILYQEGESYKQVEGVVLSCRSCHRDANGDKEGMPPGNATAAMPGFVWHMPQPNMTIPIGISAQSLCKKWLDPAHNSSHLAYRGGKDDLDTFKTEFFEHHAKLDPLVAWSWSPGPGREKAPGEHQDFIRAVGVWIDSGAPCPDK</sequence>
<keyword evidence="1" id="KW-0732">Signal</keyword>
<feature type="signal peptide" evidence="1">
    <location>
        <begin position="1"/>
        <end position="28"/>
    </location>
</feature>
<reference evidence="3" key="1">
    <citation type="journal article" date="2019" name="Int. J. Syst. Evol. Microbiol.">
        <title>The Global Catalogue of Microorganisms (GCM) 10K type strain sequencing project: providing services to taxonomists for standard genome sequencing and annotation.</title>
        <authorList>
            <consortium name="The Broad Institute Genomics Platform"/>
            <consortium name="The Broad Institute Genome Sequencing Center for Infectious Disease"/>
            <person name="Wu L."/>
            <person name="Ma J."/>
        </authorList>
    </citation>
    <scope>NUCLEOTIDE SEQUENCE [LARGE SCALE GENOMIC DNA]</scope>
    <source>
        <strain evidence="3">JCM 15896</strain>
    </source>
</reference>
<comment type="caution">
    <text evidence="2">The sequence shown here is derived from an EMBL/GenBank/DDBJ whole genome shotgun (WGS) entry which is preliminary data.</text>
</comment>
<dbReference type="EMBL" id="BAAAFD010000009">
    <property type="protein sequence ID" value="GAA0858629.1"/>
    <property type="molecule type" value="Genomic_DNA"/>
</dbReference>
<proteinExistence type="predicted"/>
<evidence type="ECO:0008006" key="4">
    <source>
        <dbReference type="Google" id="ProtNLM"/>
    </source>
</evidence>
<evidence type="ECO:0000313" key="2">
    <source>
        <dbReference type="EMBL" id="GAA0858629.1"/>
    </source>
</evidence>
<gene>
    <name evidence="2" type="ORF">GCM10009114_28960</name>
</gene>
<dbReference type="Proteomes" id="UP001500359">
    <property type="component" value="Unassembled WGS sequence"/>
</dbReference>
<protein>
    <recommendedName>
        <fullName evidence="4">Cytochrome c domain-containing protein</fullName>
    </recommendedName>
</protein>
<keyword evidence="3" id="KW-1185">Reference proteome</keyword>
<evidence type="ECO:0000313" key="3">
    <source>
        <dbReference type="Proteomes" id="UP001500359"/>
    </source>
</evidence>
<evidence type="ECO:0000256" key="1">
    <source>
        <dbReference type="SAM" id="SignalP"/>
    </source>
</evidence>
<dbReference type="InterPro" id="IPR036280">
    <property type="entry name" value="Multihaem_cyt_sf"/>
</dbReference>